<evidence type="ECO:0000313" key="1">
    <source>
        <dbReference type="EMBL" id="ORB48698.1"/>
    </source>
</evidence>
<protein>
    <submittedName>
        <fullName evidence="1">Uncharacterized protein</fullName>
    </submittedName>
</protein>
<reference evidence="1 2" key="1">
    <citation type="submission" date="2016-12" db="EMBL/GenBank/DDBJ databases">
        <title>The new phylogeny of genus Mycobacterium.</title>
        <authorList>
            <person name="Tortoli E."/>
            <person name="Trovato A."/>
            <person name="Cirillo D.M."/>
        </authorList>
    </citation>
    <scope>NUCLEOTIDE SEQUENCE [LARGE SCALE GENOMIC DNA]</scope>
    <source>
        <strain evidence="1 2">DSM 44223</strain>
    </source>
</reference>
<dbReference type="AlphaFoldDB" id="A0A1X0IL96"/>
<organism evidence="1 2">
    <name type="scientific">Mycolicibacterium rhodesiae</name>
    <name type="common">Mycobacterium rhodesiae</name>
    <dbReference type="NCBI Taxonomy" id="36814"/>
    <lineage>
        <taxon>Bacteria</taxon>
        <taxon>Bacillati</taxon>
        <taxon>Actinomycetota</taxon>
        <taxon>Actinomycetes</taxon>
        <taxon>Mycobacteriales</taxon>
        <taxon>Mycobacteriaceae</taxon>
        <taxon>Mycolicibacterium</taxon>
    </lineage>
</organism>
<dbReference type="OrthoDB" id="4555700at2"/>
<dbReference type="RefSeq" id="WP_083122099.1">
    <property type="nucleotide sequence ID" value="NZ_JACKUO010000041.1"/>
</dbReference>
<proteinExistence type="predicted"/>
<dbReference type="EMBL" id="MVIH01000018">
    <property type="protein sequence ID" value="ORB48698.1"/>
    <property type="molecule type" value="Genomic_DNA"/>
</dbReference>
<dbReference type="Proteomes" id="UP000192534">
    <property type="component" value="Unassembled WGS sequence"/>
</dbReference>
<accession>A0A1X0IL96</accession>
<keyword evidence="2" id="KW-1185">Reference proteome</keyword>
<comment type="caution">
    <text evidence="1">The sequence shown here is derived from an EMBL/GenBank/DDBJ whole genome shotgun (WGS) entry which is preliminary data.</text>
</comment>
<sequence>MRYRLDIVAPSVAEAVRHAGGWIFDRVMAGWDVNVLLAQPGDTRPLTILGAQTSDFESMIAAGDDQPHPQALAVAADLLDADARVREGVLRALDYGMTEVALWGDAQSSDLDRDIDSVEHRLSSAARVFKAQALAAADVDDVSVAATETFRSGAMSCPPIGADLVPAG</sequence>
<gene>
    <name evidence="1" type="ORF">BST42_25070</name>
</gene>
<name>A0A1X0IL96_MYCRH</name>
<evidence type="ECO:0000313" key="2">
    <source>
        <dbReference type="Proteomes" id="UP000192534"/>
    </source>
</evidence>